<protein>
    <recommendedName>
        <fullName evidence="4">Flagellar hook-length control protein-like C-terminal domain-containing protein</fullName>
    </recommendedName>
</protein>
<dbReference type="EMBL" id="LNAM01000150">
    <property type="protein sequence ID" value="KSV59215.1"/>
    <property type="molecule type" value="Genomic_DNA"/>
</dbReference>
<reference evidence="2 3" key="1">
    <citation type="submission" date="2015-11" db="EMBL/GenBank/DDBJ databases">
        <title>Butyribacter intestini gen. nov., sp. nov., a butyric acid-producing bacterium of the family Lachnospiraceae isolated from the human faeces.</title>
        <authorList>
            <person name="Zou Y."/>
            <person name="Xue W."/>
            <person name="Luo G."/>
            <person name="Lv M."/>
        </authorList>
    </citation>
    <scope>NUCLEOTIDE SEQUENCE [LARGE SCALE GENOMIC DNA]</scope>
    <source>
        <strain evidence="2 3">ACET-33324</strain>
    </source>
</reference>
<feature type="region of interest" description="Disordered" evidence="1">
    <location>
        <begin position="25"/>
        <end position="55"/>
    </location>
</feature>
<feature type="compositionally biased region" description="Polar residues" evidence="1">
    <location>
        <begin position="43"/>
        <end position="55"/>
    </location>
</feature>
<dbReference type="Gene3D" id="3.30.750.140">
    <property type="match status" value="1"/>
</dbReference>
<dbReference type="OrthoDB" id="9759262at2"/>
<dbReference type="STRING" id="290052.ASU35_09840"/>
<dbReference type="InterPro" id="IPR038610">
    <property type="entry name" value="FliK-like_C_sf"/>
</dbReference>
<organism evidence="2 3">
    <name type="scientific">Acetivibrio ethanolgignens</name>
    <dbReference type="NCBI Taxonomy" id="290052"/>
    <lineage>
        <taxon>Bacteria</taxon>
        <taxon>Bacillati</taxon>
        <taxon>Bacillota</taxon>
        <taxon>Clostridia</taxon>
        <taxon>Eubacteriales</taxon>
        <taxon>Oscillospiraceae</taxon>
        <taxon>Acetivibrio</taxon>
    </lineage>
</organism>
<dbReference type="RefSeq" id="WP_058352522.1">
    <property type="nucleotide sequence ID" value="NZ_CABMMD010000150.1"/>
</dbReference>
<evidence type="ECO:0000313" key="3">
    <source>
        <dbReference type="Proteomes" id="UP000054874"/>
    </source>
</evidence>
<dbReference type="AlphaFoldDB" id="A0A0V8QF57"/>
<accession>A0A0V8QF57</accession>
<dbReference type="InterPro" id="IPR046207">
    <property type="entry name" value="DUF6240"/>
</dbReference>
<name>A0A0V8QF57_9FIRM</name>
<comment type="caution">
    <text evidence="2">The sequence shown here is derived from an EMBL/GenBank/DDBJ whole genome shotgun (WGS) entry which is preliminary data.</text>
</comment>
<proteinExistence type="predicted"/>
<gene>
    <name evidence="2" type="ORF">ASU35_09840</name>
</gene>
<dbReference type="Proteomes" id="UP000054874">
    <property type="component" value="Unassembled WGS sequence"/>
</dbReference>
<dbReference type="Pfam" id="PF19753">
    <property type="entry name" value="DUF6240"/>
    <property type="match status" value="2"/>
</dbReference>
<sequence length="983" mass="110283">MKINQTRNITAAGQPGWLEEAVLNEKKTKEEGKGPAGIKAVSYENSQKTAKTKNQSGLTTGIYKATGNEEELRKRMIEENIGTEEDSGEALNKSANTLTEEDCAALEEEGMTLEAYEAERLSRAILRMKENRRFAEENLESRIIKSEEYDKEIQKIALKNKISDATARKLGQKLIEAGLPLTEANLEAMARALSMSDNVAGLSDESMAYMLENQQEATIQNIYRASYAGKTTLPAGEEVWEAVKGQIETVIEGSGRPVNEETLEEGRWLLDHGLPVTEENLEELENLQGIRSQADEDYLLERMTEAVRKGRLPKEANLDLETIRTRRQLEEIRLSMSVQASKALEEKGIVIDTEHMKEVIEELRIIEKEYYKSLLSEAGEVPEETSTSLLEETLKKAEAVGKSPAYLLGRTLETRKEETLETLYQTGEALKHQAARAEEAYEPLWTAPRADMGDSIQKAFQNTGTLLLEMGLEGTEENQRAVRILGYNRMEITEEAIDRVKAYDARVNEVLNGLKPKVTVELIRRGDNPLNMPLDELKASIDEIKNTIGADSEEKYSIYLWKLEKQSGQITEEERKSYIGMYRLLNNIEKTDGAALGAVLNSGRELTLSNLLTAVRTLKNKGIDQKIDDSFGGLESLSFSSESISEQIETAFRYTDKTEYLNSLVSRTLEEISPEQVIKMVEEANGAVMDMSLEAFCEQVRAQEKDVNLETERQKEQMELVQTLARESEAAIAFLDAYGGEKTLWNIQAAGAWFAGNKNLFKEIDEKADTISEDKKKAYREAAEGLLDSMEAEEGFKAEYQRTVDMMNRITRAAFSEPELVSGEARILQVMQKGIALASRLSRQQHYEMPVVIGNEVSSLSLTILKGTKESGKAEVRIDFPQQGVVEAELTIKKDEIKGFILCETTDGQQLIEGCLENVKEGFEKLGLTVKQISVSRNKKAASWSAKETTTEDRPTETRMLYQAAKLLVKQTIERTQVIDNEN</sequence>
<evidence type="ECO:0000256" key="1">
    <source>
        <dbReference type="SAM" id="MobiDB-lite"/>
    </source>
</evidence>
<evidence type="ECO:0000313" key="2">
    <source>
        <dbReference type="EMBL" id="KSV59215.1"/>
    </source>
</evidence>
<evidence type="ECO:0008006" key="4">
    <source>
        <dbReference type="Google" id="ProtNLM"/>
    </source>
</evidence>
<keyword evidence="3" id="KW-1185">Reference proteome</keyword>